<evidence type="ECO:0000313" key="1">
    <source>
        <dbReference type="EMBL" id="CAJ1959780.1"/>
    </source>
</evidence>
<keyword evidence="2" id="KW-1185">Reference proteome</keyword>
<dbReference type="AlphaFoldDB" id="A0AAD2JL89"/>
<comment type="caution">
    <text evidence="1">The sequence shown here is derived from an EMBL/GenBank/DDBJ whole genome shotgun (WGS) entry which is preliminary data.</text>
</comment>
<evidence type="ECO:0000313" key="2">
    <source>
        <dbReference type="Proteomes" id="UP001295423"/>
    </source>
</evidence>
<sequence length="330" mass="36424">MSALQLQRAFDTNGPRGAAFFGPMSFPFKDKTLHQQLLDGTIPSVMDLRSSVGFPVKDAAPFNVFAKHRIMSDADQAEAMSEKFADWNASTLSEVDKLHLLEKTAATHGAPIWNQVFDEALVRQYLSGDVSSSTHSVVMSMNPMTRAGPVPATCDELAEHLLPVMLIGNLSKLLFLPDGSCPAVGLFWPTTTTLEEFVASLSTGNGMVVHDGLLAFIEKQRPHFEEEWFQQVNENAIPLQVMAASALPLWEARPSAAHPDGVGLLDEDAAATFMLQQHTFLSLLLLDTGLFTKCGRRETNVISWRRGSDTRHNVIRMRNWESGRQSGCHF</sequence>
<proteinExistence type="predicted"/>
<accession>A0AAD2JL89</accession>
<dbReference type="Proteomes" id="UP001295423">
    <property type="component" value="Unassembled WGS sequence"/>
</dbReference>
<protein>
    <submittedName>
        <fullName evidence="1">Uncharacterized protein</fullName>
    </submittedName>
</protein>
<gene>
    <name evidence="1" type="ORF">CYCCA115_LOCUS18199</name>
</gene>
<dbReference type="EMBL" id="CAKOGP040002021">
    <property type="protein sequence ID" value="CAJ1959780.1"/>
    <property type="molecule type" value="Genomic_DNA"/>
</dbReference>
<name>A0AAD2JL89_9STRA</name>
<organism evidence="1 2">
    <name type="scientific">Cylindrotheca closterium</name>
    <dbReference type="NCBI Taxonomy" id="2856"/>
    <lineage>
        <taxon>Eukaryota</taxon>
        <taxon>Sar</taxon>
        <taxon>Stramenopiles</taxon>
        <taxon>Ochrophyta</taxon>
        <taxon>Bacillariophyta</taxon>
        <taxon>Bacillariophyceae</taxon>
        <taxon>Bacillariophycidae</taxon>
        <taxon>Bacillariales</taxon>
        <taxon>Bacillariaceae</taxon>
        <taxon>Cylindrotheca</taxon>
    </lineage>
</organism>
<reference evidence="1" key="1">
    <citation type="submission" date="2023-08" db="EMBL/GenBank/DDBJ databases">
        <authorList>
            <person name="Audoor S."/>
            <person name="Bilcke G."/>
        </authorList>
    </citation>
    <scope>NUCLEOTIDE SEQUENCE</scope>
</reference>